<protein>
    <submittedName>
        <fullName evidence="2">Uncharacterized protein</fullName>
    </submittedName>
</protein>
<reference evidence="2" key="1">
    <citation type="submission" date="2020-03" db="EMBL/GenBank/DDBJ databases">
        <title>Molecular networking-based the target discovery of potent antiproliferative macrolactams: 5/6/7/16 polycyclic ansamycins and glycosylated trienomycin from Streptomyces cacaoi subsp. asoensis.</title>
        <authorList>
            <person name="Liu L.-L."/>
        </authorList>
    </citation>
    <scope>NUCLEOTIDE SEQUENCE [LARGE SCALE GENOMIC DNA]</scope>
    <source>
        <strain evidence="2">H2S5</strain>
    </source>
</reference>
<keyword evidence="3" id="KW-1185">Reference proteome</keyword>
<proteinExistence type="predicted"/>
<name>A0A6M4WYG7_9ACTN</name>
<accession>A0A6M4WYG7</accession>
<evidence type="ECO:0000313" key="2">
    <source>
        <dbReference type="EMBL" id="QJT04405.1"/>
    </source>
</evidence>
<organism evidence="2 3">
    <name type="scientific">Streptomyces asoensis</name>
    <dbReference type="NCBI Taxonomy" id="249586"/>
    <lineage>
        <taxon>Bacteria</taxon>
        <taxon>Bacillati</taxon>
        <taxon>Actinomycetota</taxon>
        <taxon>Actinomycetes</taxon>
        <taxon>Kitasatosporales</taxon>
        <taxon>Streptomycetaceae</taxon>
        <taxon>Streptomyces</taxon>
    </lineage>
</organism>
<feature type="region of interest" description="Disordered" evidence="1">
    <location>
        <begin position="127"/>
        <end position="148"/>
    </location>
</feature>
<evidence type="ECO:0000256" key="1">
    <source>
        <dbReference type="SAM" id="MobiDB-lite"/>
    </source>
</evidence>
<dbReference type="AlphaFoldDB" id="A0A6M4WYG7"/>
<dbReference type="EMBL" id="CP049838">
    <property type="protein sequence ID" value="QJT04405.1"/>
    <property type="molecule type" value="Genomic_DNA"/>
</dbReference>
<evidence type="ECO:0000313" key="3">
    <source>
        <dbReference type="Proteomes" id="UP000502665"/>
    </source>
</evidence>
<gene>
    <name evidence="2" type="ORF">G9272_32325</name>
</gene>
<sequence>MTDNSVRGPMYIEATPLMVTADVEPLVHANVGELLDLLSGEFFEEFTAMVCEETPRDADERNAQKLAFETLQARLVERMSTKVALTGPQAMRVAARMAKLAKPLADLSAKTAAVVMRGASLIKHPTHAATRRHLKANPLPTQQDRRSA</sequence>
<dbReference type="RefSeq" id="WP_171399747.1">
    <property type="nucleotide sequence ID" value="NZ_CP049838.1"/>
</dbReference>
<dbReference type="Proteomes" id="UP000502665">
    <property type="component" value="Chromosome"/>
</dbReference>